<protein>
    <submittedName>
        <fullName evidence="2">Oxidoreductase</fullName>
    </submittedName>
</protein>
<dbReference type="Pfam" id="PF01266">
    <property type="entry name" value="DAO"/>
    <property type="match status" value="1"/>
</dbReference>
<dbReference type="EMBL" id="PIUK01000007">
    <property type="protein sequence ID" value="MBY6274940.1"/>
    <property type="molecule type" value="Genomic_DNA"/>
</dbReference>
<sequence>MVYNNRAHQADGGGGAVVYREKSFWLETAGEYRERPPLEGERTADVCVVGGGFTGVSAALHLKEKAPGLRVLVLESEVVGFGASGRNAGFCMTLFGLAPEVTRWRFGAARLREADAYMLRAVDLVRRRVAEHGIDCDFEETGLLTVATNPAQRRRLLREMELERKIGLHETEWLEADAVQAQVRSPLFCGGRFDRHCALVNPAKLVRGLARAAEEAGAEICERSPVVEVVPGSRVRLRTPRGTVTAEKVIFATNAYSARLRPLRFRQLPVHTYIVLTEPLAPEQLSAVGWQGRQGIEDGRNLIHYFRLTRDNRLLMGGNDAFYYYGSADDRDRSGAMQQRLQEAVKRIFPMLSGIRFTHHWGGPISATLDLAPLIGRIGPNMFYSVGCMGHGVALCNLNGATLADLALERQTDLTEVFFVDRRALPVPPEPLRFAVAGTLLAGMRLQDRWHERGSRRSG</sequence>
<evidence type="ECO:0000313" key="3">
    <source>
        <dbReference type="Proteomes" id="UP000732377"/>
    </source>
</evidence>
<dbReference type="SUPFAM" id="SSF51905">
    <property type="entry name" value="FAD/NAD(P)-binding domain"/>
    <property type="match status" value="1"/>
</dbReference>
<comment type="caution">
    <text evidence="2">The sequence shown here is derived from an EMBL/GenBank/DDBJ whole genome shotgun (WGS) entry which is preliminary data.</text>
</comment>
<dbReference type="Gene3D" id="3.30.9.10">
    <property type="entry name" value="D-Amino Acid Oxidase, subunit A, domain 2"/>
    <property type="match status" value="1"/>
</dbReference>
<reference evidence="2" key="1">
    <citation type="submission" date="2017-11" db="EMBL/GenBank/DDBJ databases">
        <title>Three new genomes from thermophilic consortium.</title>
        <authorList>
            <person name="Quaggio R."/>
            <person name="Amgarten D."/>
            <person name="Setubal J.C."/>
        </authorList>
    </citation>
    <scope>NUCLEOTIDE SEQUENCE</scope>
    <source>
        <strain evidence="2">ZCTH01-B2</strain>
    </source>
</reference>
<accession>A0A953LD19</accession>
<organism evidence="2 3">
    <name type="scientific">Symbiobacterium thermophilum</name>
    <dbReference type="NCBI Taxonomy" id="2734"/>
    <lineage>
        <taxon>Bacteria</taxon>
        <taxon>Bacillati</taxon>
        <taxon>Bacillota</taxon>
        <taxon>Clostridia</taxon>
        <taxon>Eubacteriales</taxon>
        <taxon>Symbiobacteriaceae</taxon>
        <taxon>Symbiobacterium</taxon>
    </lineage>
</organism>
<dbReference type="GO" id="GO:0005737">
    <property type="term" value="C:cytoplasm"/>
    <property type="evidence" value="ECO:0007669"/>
    <property type="project" value="TreeGrafter"/>
</dbReference>
<dbReference type="AlphaFoldDB" id="A0A953LD19"/>
<dbReference type="PANTHER" id="PTHR13847">
    <property type="entry name" value="SARCOSINE DEHYDROGENASE-RELATED"/>
    <property type="match status" value="1"/>
</dbReference>
<dbReference type="PANTHER" id="PTHR13847:SF281">
    <property type="entry name" value="FAD DEPENDENT OXIDOREDUCTASE DOMAIN-CONTAINING PROTEIN"/>
    <property type="match status" value="1"/>
</dbReference>
<evidence type="ECO:0000313" key="2">
    <source>
        <dbReference type="EMBL" id="MBY6274940.1"/>
    </source>
</evidence>
<feature type="domain" description="FAD dependent oxidoreductase" evidence="1">
    <location>
        <begin position="45"/>
        <end position="406"/>
    </location>
</feature>
<proteinExistence type="predicted"/>
<gene>
    <name evidence="2" type="ORF">CWE10_01780</name>
</gene>
<dbReference type="Gene3D" id="3.50.50.60">
    <property type="entry name" value="FAD/NAD(P)-binding domain"/>
    <property type="match status" value="1"/>
</dbReference>
<dbReference type="Proteomes" id="UP000732377">
    <property type="component" value="Unassembled WGS sequence"/>
</dbReference>
<dbReference type="InterPro" id="IPR036188">
    <property type="entry name" value="FAD/NAD-bd_sf"/>
</dbReference>
<evidence type="ECO:0000259" key="1">
    <source>
        <dbReference type="Pfam" id="PF01266"/>
    </source>
</evidence>
<name>A0A953LD19_SYMTR</name>
<dbReference type="InterPro" id="IPR006076">
    <property type="entry name" value="FAD-dep_OxRdtase"/>
</dbReference>